<proteinExistence type="predicted"/>
<accession>A0A2I9CZU6</accession>
<sequence>MNPLLALLAFGGLAVGFVAGRQSAPAPATGAHTPSAFLRPIPVQATQAPDDPRELIPLVPGPNSGPEQGQRPGPQQPGQAPGQGECNVLMFKDGQMYRLQPGTQPPGNGQPGGDNELIPLQPFNQPAPQPEQPAPAQPELRV</sequence>
<organism evidence="2 3">
    <name type="scientific">Deinococcus aerius</name>
    <dbReference type="NCBI Taxonomy" id="200253"/>
    <lineage>
        <taxon>Bacteria</taxon>
        <taxon>Thermotogati</taxon>
        <taxon>Deinococcota</taxon>
        <taxon>Deinococci</taxon>
        <taxon>Deinococcales</taxon>
        <taxon>Deinococcaceae</taxon>
        <taxon>Deinococcus</taxon>
    </lineage>
</organism>
<dbReference type="RefSeq" id="WP_103131077.1">
    <property type="nucleotide sequence ID" value="NZ_BFAG01000017.1"/>
</dbReference>
<feature type="compositionally biased region" description="Low complexity" evidence="1">
    <location>
        <begin position="65"/>
        <end position="84"/>
    </location>
</feature>
<feature type="compositionally biased region" description="Pro residues" evidence="1">
    <location>
        <begin position="125"/>
        <end position="136"/>
    </location>
</feature>
<dbReference type="EMBL" id="BFAG01000017">
    <property type="protein sequence ID" value="GBF07772.1"/>
    <property type="molecule type" value="Genomic_DNA"/>
</dbReference>
<dbReference type="AlphaFoldDB" id="A0A2I9CZU6"/>
<keyword evidence="3" id="KW-1185">Reference proteome</keyword>
<protein>
    <submittedName>
        <fullName evidence="2">Uncharacterized protein</fullName>
    </submittedName>
</protein>
<name>A0A2I9CZU6_9DEIO</name>
<comment type="caution">
    <text evidence="2">The sequence shown here is derived from an EMBL/GenBank/DDBJ whole genome shotgun (WGS) entry which is preliminary data.</text>
</comment>
<evidence type="ECO:0000313" key="3">
    <source>
        <dbReference type="Proteomes" id="UP000236569"/>
    </source>
</evidence>
<gene>
    <name evidence="2" type="ORF">DAERI_170031</name>
</gene>
<evidence type="ECO:0000256" key="1">
    <source>
        <dbReference type="SAM" id="MobiDB-lite"/>
    </source>
</evidence>
<evidence type="ECO:0000313" key="2">
    <source>
        <dbReference type="EMBL" id="GBF07772.1"/>
    </source>
</evidence>
<feature type="region of interest" description="Disordered" evidence="1">
    <location>
        <begin position="23"/>
        <end position="142"/>
    </location>
</feature>
<dbReference type="Proteomes" id="UP000236569">
    <property type="component" value="Unassembled WGS sequence"/>
</dbReference>
<reference evidence="3" key="1">
    <citation type="submission" date="2018-01" db="EMBL/GenBank/DDBJ databases">
        <title>Draft Genome Sequence of the Radioresistant Bacterium Deinococcus aerius TR0125, Isolated from the Higher Atmosphere above Japan.</title>
        <authorList>
            <person name="Satoh K."/>
            <person name="Arai H."/>
            <person name="Sanzen T."/>
            <person name="Kawaguchi Y."/>
            <person name="Hayashi H."/>
            <person name="Yokobori S."/>
            <person name="Yamagishi A."/>
            <person name="Oono Y."/>
            <person name="Narumi I."/>
        </authorList>
    </citation>
    <scope>NUCLEOTIDE SEQUENCE [LARGE SCALE GENOMIC DNA]</scope>
    <source>
        <strain evidence="3">TR0125</strain>
    </source>
</reference>
<dbReference type="OrthoDB" id="74320at2"/>